<dbReference type="InterPro" id="IPR011990">
    <property type="entry name" value="TPR-like_helical_dom_sf"/>
</dbReference>
<dbReference type="Proteomes" id="UP001501787">
    <property type="component" value="Unassembled WGS sequence"/>
</dbReference>
<reference evidence="4" key="1">
    <citation type="journal article" date="2019" name="Int. J. Syst. Evol. Microbiol.">
        <title>The Global Catalogue of Microorganisms (GCM) 10K type strain sequencing project: providing services to taxonomists for standard genome sequencing and annotation.</title>
        <authorList>
            <consortium name="The Broad Institute Genomics Platform"/>
            <consortium name="The Broad Institute Genome Sequencing Center for Infectious Disease"/>
            <person name="Wu L."/>
            <person name="Ma J."/>
        </authorList>
    </citation>
    <scope>NUCLEOTIDE SEQUENCE [LARGE SCALE GENOMIC DNA]</scope>
    <source>
        <strain evidence="4">JCM 16343</strain>
    </source>
</reference>
<dbReference type="PROSITE" id="PS50005">
    <property type="entry name" value="TPR"/>
    <property type="match status" value="1"/>
</dbReference>
<dbReference type="InterPro" id="IPR019734">
    <property type="entry name" value="TPR_rpt"/>
</dbReference>
<evidence type="ECO:0000313" key="4">
    <source>
        <dbReference type="Proteomes" id="UP001501787"/>
    </source>
</evidence>
<organism evidence="3 4">
    <name type="scientific">Psychrobacter aestuarii</name>
    <dbReference type="NCBI Taxonomy" id="556327"/>
    <lineage>
        <taxon>Bacteria</taxon>
        <taxon>Pseudomonadati</taxon>
        <taxon>Pseudomonadota</taxon>
        <taxon>Gammaproteobacteria</taxon>
        <taxon>Moraxellales</taxon>
        <taxon>Moraxellaceae</taxon>
        <taxon>Psychrobacter</taxon>
    </lineage>
</organism>
<dbReference type="Gene3D" id="1.25.40.10">
    <property type="entry name" value="Tetratricopeptide repeat domain"/>
    <property type="match status" value="1"/>
</dbReference>
<comment type="caution">
    <text evidence="3">The sequence shown here is derived from an EMBL/GenBank/DDBJ whole genome shotgun (WGS) entry which is preliminary data.</text>
</comment>
<dbReference type="SUPFAM" id="SSF48452">
    <property type="entry name" value="TPR-like"/>
    <property type="match status" value="1"/>
</dbReference>
<proteinExistence type="predicted"/>
<evidence type="ECO:0008006" key="5">
    <source>
        <dbReference type="Google" id="ProtNLM"/>
    </source>
</evidence>
<sequence length="143" mass="15474">MILRTIAVTAVLTLSAVLSACDTTGKGSSATPISTRVSLPILSADHLVSDMVDEETELTADIWLQSAKTYFEANDYTRALRAANEALYIEPNTTEARKIVLLSTIRIAQQNSAIYHDEALITDSDKDDIKEGLTTITSLINAS</sequence>
<keyword evidence="2" id="KW-0732">Signal</keyword>
<dbReference type="RefSeq" id="WP_201504871.1">
    <property type="nucleotide sequence ID" value="NZ_BAAAFR010000002.1"/>
</dbReference>
<dbReference type="EMBL" id="BAAAFR010000002">
    <property type="protein sequence ID" value="GAA0317286.1"/>
    <property type="molecule type" value="Genomic_DNA"/>
</dbReference>
<protein>
    <recommendedName>
        <fullName evidence="5">Tetratricopeptide repeat protein</fullName>
    </recommendedName>
</protein>
<feature type="signal peptide" evidence="2">
    <location>
        <begin position="1"/>
        <end position="20"/>
    </location>
</feature>
<evidence type="ECO:0000256" key="1">
    <source>
        <dbReference type="PROSITE-ProRule" id="PRU00339"/>
    </source>
</evidence>
<dbReference type="PROSITE" id="PS51257">
    <property type="entry name" value="PROKAR_LIPOPROTEIN"/>
    <property type="match status" value="1"/>
</dbReference>
<keyword evidence="4" id="KW-1185">Reference proteome</keyword>
<keyword evidence="1" id="KW-0802">TPR repeat</keyword>
<feature type="chain" id="PRO_5045202445" description="Tetratricopeptide repeat protein" evidence="2">
    <location>
        <begin position="21"/>
        <end position="143"/>
    </location>
</feature>
<feature type="repeat" description="TPR" evidence="1">
    <location>
        <begin position="60"/>
        <end position="93"/>
    </location>
</feature>
<evidence type="ECO:0000256" key="2">
    <source>
        <dbReference type="SAM" id="SignalP"/>
    </source>
</evidence>
<gene>
    <name evidence="3" type="ORF">GCM10009129_13490</name>
</gene>
<evidence type="ECO:0000313" key="3">
    <source>
        <dbReference type="EMBL" id="GAA0317286.1"/>
    </source>
</evidence>
<name>A0ABP3FIS9_9GAMM</name>
<accession>A0ABP3FIS9</accession>